<feature type="transmembrane region" description="Helical" evidence="1">
    <location>
        <begin position="6"/>
        <end position="27"/>
    </location>
</feature>
<keyword evidence="1" id="KW-0812">Transmembrane</keyword>
<reference evidence="2 3" key="1">
    <citation type="submission" date="2024-09" db="EMBL/GenBank/DDBJ databases">
        <authorList>
            <person name="Sun Q."/>
            <person name="Mori K."/>
        </authorList>
    </citation>
    <scope>NUCLEOTIDE SEQUENCE [LARGE SCALE GENOMIC DNA]</scope>
    <source>
        <strain evidence="2 3">NCAIM B.02610</strain>
    </source>
</reference>
<dbReference type="EMBL" id="JBHLUX010000025">
    <property type="protein sequence ID" value="MFC0470791.1"/>
    <property type="molecule type" value="Genomic_DNA"/>
</dbReference>
<organism evidence="2 3">
    <name type="scientific">Halalkalibacter kiskunsagensis</name>
    <dbReference type="NCBI Taxonomy" id="1548599"/>
    <lineage>
        <taxon>Bacteria</taxon>
        <taxon>Bacillati</taxon>
        <taxon>Bacillota</taxon>
        <taxon>Bacilli</taxon>
        <taxon>Bacillales</taxon>
        <taxon>Bacillaceae</taxon>
        <taxon>Halalkalibacter</taxon>
    </lineage>
</organism>
<feature type="transmembrane region" description="Helical" evidence="1">
    <location>
        <begin position="48"/>
        <end position="67"/>
    </location>
</feature>
<accession>A0ABV6KG29</accession>
<evidence type="ECO:0000313" key="3">
    <source>
        <dbReference type="Proteomes" id="UP001589838"/>
    </source>
</evidence>
<dbReference type="RefSeq" id="WP_335960402.1">
    <property type="nucleotide sequence ID" value="NZ_JAXBLX010000010.1"/>
</dbReference>
<gene>
    <name evidence="2" type="ORF">ACFFHM_09875</name>
</gene>
<proteinExistence type="predicted"/>
<sequence length="139" mass="16337">MLYLIGYALHMLVSFLFFLLIPFPFLIKGSLLDEPGRFVLLLRIYKRIIWLAHGGVIIALISGFMMSTQWLSVWFVSVLIIWLFLSALLGMTAKMVRIILEKKEEHAKTEEEVHKLRLYSLFLMFGIITMFFVKFILYI</sequence>
<name>A0ABV6KG29_9BACI</name>
<feature type="transmembrane region" description="Helical" evidence="1">
    <location>
        <begin position="73"/>
        <end position="96"/>
    </location>
</feature>
<comment type="caution">
    <text evidence="2">The sequence shown here is derived from an EMBL/GenBank/DDBJ whole genome shotgun (WGS) entry which is preliminary data.</text>
</comment>
<keyword evidence="1" id="KW-0472">Membrane</keyword>
<evidence type="ECO:0000313" key="2">
    <source>
        <dbReference type="EMBL" id="MFC0470791.1"/>
    </source>
</evidence>
<feature type="transmembrane region" description="Helical" evidence="1">
    <location>
        <begin position="116"/>
        <end position="137"/>
    </location>
</feature>
<evidence type="ECO:0008006" key="4">
    <source>
        <dbReference type="Google" id="ProtNLM"/>
    </source>
</evidence>
<keyword evidence="1" id="KW-1133">Transmembrane helix</keyword>
<dbReference type="Proteomes" id="UP001589838">
    <property type="component" value="Unassembled WGS sequence"/>
</dbReference>
<keyword evidence="3" id="KW-1185">Reference proteome</keyword>
<protein>
    <recommendedName>
        <fullName evidence="4">DUF2269 family protein</fullName>
    </recommendedName>
</protein>
<evidence type="ECO:0000256" key="1">
    <source>
        <dbReference type="SAM" id="Phobius"/>
    </source>
</evidence>